<protein>
    <submittedName>
        <fullName evidence="2">Phosphate import ATP-binding protein pstB</fullName>
    </submittedName>
</protein>
<dbReference type="EMBL" id="BKCP01000001">
    <property type="protein sequence ID" value="GER24990.1"/>
    <property type="molecule type" value="Genomic_DNA"/>
</dbReference>
<gene>
    <name evidence="2" type="ORF">STAS_00548</name>
</gene>
<reference evidence="3" key="1">
    <citation type="journal article" date="2019" name="Curr. Biol.">
        <title>Genome Sequence of Striga asiatica Provides Insight into the Evolution of Plant Parasitism.</title>
        <authorList>
            <person name="Yoshida S."/>
            <person name="Kim S."/>
            <person name="Wafula E.K."/>
            <person name="Tanskanen J."/>
            <person name="Kim Y.M."/>
            <person name="Honaas L."/>
            <person name="Yang Z."/>
            <person name="Spallek T."/>
            <person name="Conn C.E."/>
            <person name="Ichihashi Y."/>
            <person name="Cheong K."/>
            <person name="Cui S."/>
            <person name="Der J.P."/>
            <person name="Gundlach H."/>
            <person name="Jiao Y."/>
            <person name="Hori C."/>
            <person name="Ishida J.K."/>
            <person name="Kasahara H."/>
            <person name="Kiba T."/>
            <person name="Kim M.S."/>
            <person name="Koo N."/>
            <person name="Laohavisit A."/>
            <person name="Lee Y.H."/>
            <person name="Lumba S."/>
            <person name="McCourt P."/>
            <person name="Mortimer J.C."/>
            <person name="Mutuku J.M."/>
            <person name="Nomura T."/>
            <person name="Sasaki-Sekimoto Y."/>
            <person name="Seto Y."/>
            <person name="Wang Y."/>
            <person name="Wakatake T."/>
            <person name="Sakakibara H."/>
            <person name="Demura T."/>
            <person name="Yamaguchi S."/>
            <person name="Yoneyama K."/>
            <person name="Manabe R.I."/>
            <person name="Nelson D.C."/>
            <person name="Schulman A.H."/>
            <person name="Timko M.P."/>
            <person name="dePamphilis C.W."/>
            <person name="Choi D."/>
            <person name="Shirasu K."/>
        </authorList>
    </citation>
    <scope>NUCLEOTIDE SEQUENCE [LARGE SCALE GENOMIC DNA]</scope>
    <source>
        <strain evidence="3">cv. UVA1</strain>
    </source>
</reference>
<feature type="compositionally biased region" description="Basic residues" evidence="1">
    <location>
        <begin position="12"/>
        <end position="24"/>
    </location>
</feature>
<evidence type="ECO:0000256" key="1">
    <source>
        <dbReference type="SAM" id="MobiDB-lite"/>
    </source>
</evidence>
<keyword evidence="2" id="KW-0547">Nucleotide-binding</keyword>
<evidence type="ECO:0000313" key="3">
    <source>
        <dbReference type="Proteomes" id="UP000325081"/>
    </source>
</evidence>
<dbReference type="GO" id="GO:0005524">
    <property type="term" value="F:ATP binding"/>
    <property type="evidence" value="ECO:0007669"/>
    <property type="project" value="UniProtKB-KW"/>
</dbReference>
<proteinExistence type="predicted"/>
<name>A0A5A7NWZ0_STRAF</name>
<comment type="caution">
    <text evidence="2">The sequence shown here is derived from an EMBL/GenBank/DDBJ whole genome shotgun (WGS) entry which is preliminary data.</text>
</comment>
<keyword evidence="2" id="KW-0067">ATP-binding</keyword>
<organism evidence="2 3">
    <name type="scientific">Striga asiatica</name>
    <name type="common">Asiatic witchweed</name>
    <name type="synonym">Buchnera asiatica</name>
    <dbReference type="NCBI Taxonomy" id="4170"/>
    <lineage>
        <taxon>Eukaryota</taxon>
        <taxon>Viridiplantae</taxon>
        <taxon>Streptophyta</taxon>
        <taxon>Embryophyta</taxon>
        <taxon>Tracheophyta</taxon>
        <taxon>Spermatophyta</taxon>
        <taxon>Magnoliopsida</taxon>
        <taxon>eudicotyledons</taxon>
        <taxon>Gunneridae</taxon>
        <taxon>Pentapetalae</taxon>
        <taxon>asterids</taxon>
        <taxon>lamiids</taxon>
        <taxon>Lamiales</taxon>
        <taxon>Orobanchaceae</taxon>
        <taxon>Buchnereae</taxon>
        <taxon>Striga</taxon>
    </lineage>
</organism>
<evidence type="ECO:0000313" key="2">
    <source>
        <dbReference type="EMBL" id="GER24990.1"/>
    </source>
</evidence>
<accession>A0A5A7NWZ0</accession>
<keyword evidence="3" id="KW-1185">Reference proteome</keyword>
<sequence length="100" mass="11488">MARITRPTQLRQGRRLHHPRRLHQRLQPTAECESAEARDDGSIYQPSVASWGRRRAGDSIFSLQLRAVVKTPVAPCRQLRAVVEPSTAPRWSLAPRRWDI</sequence>
<dbReference type="AlphaFoldDB" id="A0A5A7NWZ0"/>
<dbReference type="Proteomes" id="UP000325081">
    <property type="component" value="Unassembled WGS sequence"/>
</dbReference>
<feature type="region of interest" description="Disordered" evidence="1">
    <location>
        <begin position="1"/>
        <end position="39"/>
    </location>
</feature>